<dbReference type="SUPFAM" id="SSF81606">
    <property type="entry name" value="PP2C-like"/>
    <property type="match status" value="1"/>
</dbReference>
<dbReference type="Proteomes" id="UP000007800">
    <property type="component" value="Unassembled WGS sequence"/>
</dbReference>
<dbReference type="GO" id="GO:0046872">
    <property type="term" value="F:metal ion binding"/>
    <property type="evidence" value="ECO:0007669"/>
    <property type="project" value="UniProtKB-KW"/>
</dbReference>
<reference evidence="12 13" key="1">
    <citation type="submission" date="2008-07" db="EMBL/GenBank/DDBJ databases">
        <authorList>
            <person name="El-Sayed N."/>
            <person name="Caler E."/>
            <person name="Inman J."/>
            <person name="Amedeo P."/>
            <person name="Hass B."/>
            <person name="Wortman J."/>
        </authorList>
    </citation>
    <scope>NUCLEOTIDE SEQUENCE [LARGE SCALE GENOMIC DNA]</scope>
    <source>
        <strain evidence="13">ATCC 50983 / TXsc</strain>
    </source>
</reference>
<evidence type="ECO:0000256" key="1">
    <source>
        <dbReference type="ARBA" id="ARBA00001936"/>
    </source>
</evidence>
<keyword evidence="8" id="KW-0464">Manganese</keyword>
<keyword evidence="4" id="KW-0479">Metal-binding</keyword>
<comment type="cofactor">
    <cofactor evidence="1">
        <name>Mn(2+)</name>
        <dbReference type="ChEBI" id="CHEBI:29035"/>
    </cofactor>
</comment>
<dbReference type="EMBL" id="GG680918">
    <property type="protein sequence ID" value="EER05852.1"/>
    <property type="molecule type" value="Genomic_DNA"/>
</dbReference>
<dbReference type="RefSeq" id="XP_002774036.1">
    <property type="nucleotide sequence ID" value="XM_002773990.1"/>
</dbReference>
<keyword evidence="5" id="KW-0378">Hydrolase</keyword>
<dbReference type="PROSITE" id="PS51746">
    <property type="entry name" value="PPM_2"/>
    <property type="match status" value="1"/>
</dbReference>
<evidence type="ECO:0000256" key="7">
    <source>
        <dbReference type="ARBA" id="ARBA00022912"/>
    </source>
</evidence>
<dbReference type="Pfam" id="PF00481">
    <property type="entry name" value="PP2C"/>
    <property type="match status" value="1"/>
</dbReference>
<evidence type="ECO:0000256" key="9">
    <source>
        <dbReference type="ARBA" id="ARBA00047761"/>
    </source>
</evidence>
<keyword evidence="6" id="KW-0460">Magnesium</keyword>
<comment type="catalytic activity">
    <reaction evidence="10">
        <text>O-phospho-L-threonyl-[protein] + H2O = L-threonyl-[protein] + phosphate</text>
        <dbReference type="Rhea" id="RHEA:47004"/>
        <dbReference type="Rhea" id="RHEA-COMP:11060"/>
        <dbReference type="Rhea" id="RHEA-COMP:11605"/>
        <dbReference type="ChEBI" id="CHEBI:15377"/>
        <dbReference type="ChEBI" id="CHEBI:30013"/>
        <dbReference type="ChEBI" id="CHEBI:43474"/>
        <dbReference type="ChEBI" id="CHEBI:61977"/>
        <dbReference type="EC" id="3.1.3.16"/>
    </reaction>
</comment>
<dbReference type="InterPro" id="IPR036457">
    <property type="entry name" value="PPM-type-like_dom_sf"/>
</dbReference>
<dbReference type="CDD" id="cd00143">
    <property type="entry name" value="PP2Cc"/>
    <property type="match status" value="1"/>
</dbReference>
<evidence type="ECO:0000256" key="2">
    <source>
        <dbReference type="ARBA" id="ARBA00006702"/>
    </source>
</evidence>
<evidence type="ECO:0000256" key="8">
    <source>
        <dbReference type="ARBA" id="ARBA00023211"/>
    </source>
</evidence>
<gene>
    <name evidence="12" type="ORF">Pmar_PMAR011904</name>
</gene>
<dbReference type="GeneID" id="9064581"/>
<organism evidence="13">
    <name type="scientific">Perkinsus marinus (strain ATCC 50983 / TXsc)</name>
    <dbReference type="NCBI Taxonomy" id="423536"/>
    <lineage>
        <taxon>Eukaryota</taxon>
        <taxon>Sar</taxon>
        <taxon>Alveolata</taxon>
        <taxon>Perkinsozoa</taxon>
        <taxon>Perkinsea</taxon>
        <taxon>Perkinsida</taxon>
        <taxon>Perkinsidae</taxon>
        <taxon>Perkinsus</taxon>
    </lineage>
</organism>
<dbReference type="InParanoid" id="C5LBN1"/>
<keyword evidence="7" id="KW-0904">Protein phosphatase</keyword>
<evidence type="ECO:0000259" key="11">
    <source>
        <dbReference type="PROSITE" id="PS51746"/>
    </source>
</evidence>
<feature type="domain" description="PPM-type phosphatase" evidence="11">
    <location>
        <begin position="1"/>
        <end position="348"/>
    </location>
</feature>
<dbReference type="EC" id="3.1.3.16" evidence="3"/>
<dbReference type="SMART" id="SM00332">
    <property type="entry name" value="PP2Cc"/>
    <property type="match status" value="1"/>
</dbReference>
<comment type="catalytic activity">
    <reaction evidence="9">
        <text>O-phospho-L-seryl-[protein] + H2O = L-seryl-[protein] + phosphate</text>
        <dbReference type="Rhea" id="RHEA:20629"/>
        <dbReference type="Rhea" id="RHEA-COMP:9863"/>
        <dbReference type="Rhea" id="RHEA-COMP:11604"/>
        <dbReference type="ChEBI" id="CHEBI:15377"/>
        <dbReference type="ChEBI" id="CHEBI:29999"/>
        <dbReference type="ChEBI" id="CHEBI:43474"/>
        <dbReference type="ChEBI" id="CHEBI:83421"/>
        <dbReference type="EC" id="3.1.3.16"/>
    </reaction>
</comment>
<keyword evidence="13" id="KW-1185">Reference proteome</keyword>
<accession>C5LBN1</accession>
<evidence type="ECO:0000256" key="3">
    <source>
        <dbReference type="ARBA" id="ARBA00013081"/>
    </source>
</evidence>
<evidence type="ECO:0000256" key="6">
    <source>
        <dbReference type="ARBA" id="ARBA00022842"/>
    </source>
</evidence>
<dbReference type="InterPro" id="IPR015655">
    <property type="entry name" value="PP2C"/>
</dbReference>
<evidence type="ECO:0000313" key="12">
    <source>
        <dbReference type="EMBL" id="EER05852.1"/>
    </source>
</evidence>
<dbReference type="InterPro" id="IPR001932">
    <property type="entry name" value="PPM-type_phosphatase-like_dom"/>
</dbReference>
<dbReference type="OrthoDB" id="10264738at2759"/>
<protein>
    <recommendedName>
        <fullName evidence="3">protein-serine/threonine phosphatase</fullName>
        <ecNumber evidence="3">3.1.3.16</ecNumber>
    </recommendedName>
</protein>
<comment type="similarity">
    <text evidence="2">Belongs to the PP2C family.</text>
</comment>
<dbReference type="AlphaFoldDB" id="C5LBN1"/>
<dbReference type="PANTHER" id="PTHR13832">
    <property type="entry name" value="PROTEIN PHOSPHATASE 2C"/>
    <property type="match status" value="1"/>
</dbReference>
<dbReference type="GO" id="GO:0004722">
    <property type="term" value="F:protein serine/threonine phosphatase activity"/>
    <property type="evidence" value="ECO:0007669"/>
    <property type="project" value="UniProtKB-EC"/>
</dbReference>
<evidence type="ECO:0000256" key="4">
    <source>
        <dbReference type="ARBA" id="ARBA00022723"/>
    </source>
</evidence>
<evidence type="ECO:0000256" key="5">
    <source>
        <dbReference type="ARBA" id="ARBA00022801"/>
    </source>
</evidence>
<dbReference type="PANTHER" id="PTHR13832:SF803">
    <property type="entry name" value="PROTEIN PHOSPHATASE 1G"/>
    <property type="match status" value="1"/>
</dbReference>
<sequence>MGTSPSPDGGSYVNDYLAAVAAAFGDGVQQSSEAGSLDSLDPALLYLIQAQFGANALPMTEGAEAPVLALDSLLGEGSAGLGDSNGSYSGAMATATDRAVVGSGPLVPVGSPSSSIASVPVKGEVVEAGSSNSGVGGEGKRVVPEKVLRNTLMLLARNGCRLPLKRFQEIYAKEFDSTFDSKAYGFGCLRLALLSLPGVTLTTDTVWLWSCRTCGVMASPDTGRCKCKVMSMGPCHRIDWGLNLSRALGDFVYKRAEELPAEEQKVSSMPDIVTEEITDEDEFMVLACDGVFELLSSQDVVDFISRRLKSGEKLHTVVEALLDECCSRNPRLTQGRGTDNETCVIVSLNGVGTSGSCSNNNTNVTADVHFAPAKANIDNNKLEQSVGDAPVSEDASPLCSN</sequence>
<name>C5LBN1_PERM5</name>
<evidence type="ECO:0000313" key="13">
    <source>
        <dbReference type="Proteomes" id="UP000007800"/>
    </source>
</evidence>
<proteinExistence type="inferred from homology"/>
<evidence type="ECO:0000256" key="10">
    <source>
        <dbReference type="ARBA" id="ARBA00048336"/>
    </source>
</evidence>
<dbReference type="Gene3D" id="3.60.40.10">
    <property type="entry name" value="PPM-type phosphatase domain"/>
    <property type="match status" value="1"/>
</dbReference>